<gene>
    <name evidence="7" type="ORF">GPECTOR_44g24</name>
</gene>
<sequence>MDLTATARLLFTRQSKGGGDSAAALPVLPPELREAMYGSDGVWDRVLVDVRRSARPLGRKEGKEELYTAMVASGNMKGLLGLGIGIAETAQLAVARAHLDSMNRLAAVPLYRGHTVYHSVRHTFHRLQMQMEPRPEGWGLTCSDLLYELCGLAGIRNISIKLRGGRTNKFFVAQCFQEALLSQSTPHDGVEASGMYIREVYSGRKLPGGLVRGVHVM</sequence>
<proteinExistence type="inferred from homology"/>
<evidence type="ECO:0000256" key="5">
    <source>
        <dbReference type="RuleBase" id="RU003823"/>
    </source>
</evidence>
<evidence type="ECO:0000313" key="7">
    <source>
        <dbReference type="EMBL" id="KXZ46345.1"/>
    </source>
</evidence>
<dbReference type="Pfam" id="PF03719">
    <property type="entry name" value="Ribosomal_S5_C"/>
    <property type="match status" value="1"/>
</dbReference>
<organism evidence="7 8">
    <name type="scientific">Gonium pectorale</name>
    <name type="common">Green alga</name>
    <dbReference type="NCBI Taxonomy" id="33097"/>
    <lineage>
        <taxon>Eukaryota</taxon>
        <taxon>Viridiplantae</taxon>
        <taxon>Chlorophyta</taxon>
        <taxon>core chlorophytes</taxon>
        <taxon>Chlorophyceae</taxon>
        <taxon>CS clade</taxon>
        <taxon>Chlamydomonadales</taxon>
        <taxon>Volvocaceae</taxon>
        <taxon>Gonium</taxon>
    </lineage>
</organism>
<evidence type="ECO:0000256" key="3">
    <source>
        <dbReference type="ARBA" id="ARBA00023274"/>
    </source>
</evidence>
<dbReference type="EMBL" id="LSYV01000045">
    <property type="protein sequence ID" value="KXZ46345.1"/>
    <property type="molecule type" value="Genomic_DNA"/>
</dbReference>
<comment type="caution">
    <text evidence="7">The sequence shown here is derived from an EMBL/GenBank/DDBJ whole genome shotgun (WGS) entry which is preliminary data.</text>
</comment>
<protein>
    <recommendedName>
        <fullName evidence="6">S5 DRBM domain-containing protein</fullName>
    </recommendedName>
</protein>
<dbReference type="STRING" id="33097.A0A150G9V5"/>
<name>A0A150G9V5_GONPE</name>
<dbReference type="Gene3D" id="3.30.230.10">
    <property type="match status" value="1"/>
</dbReference>
<feature type="domain" description="S5 DRBM" evidence="6">
    <location>
        <begin position="60"/>
        <end position="108"/>
    </location>
</feature>
<evidence type="ECO:0000256" key="2">
    <source>
        <dbReference type="ARBA" id="ARBA00022980"/>
    </source>
</evidence>
<dbReference type="SUPFAM" id="SSF54211">
    <property type="entry name" value="Ribosomal protein S5 domain 2-like"/>
    <property type="match status" value="1"/>
</dbReference>
<dbReference type="AlphaFoldDB" id="A0A150G9V5"/>
<dbReference type="Proteomes" id="UP000075714">
    <property type="component" value="Unassembled WGS sequence"/>
</dbReference>
<dbReference type="InterPro" id="IPR020568">
    <property type="entry name" value="Ribosomal_Su5_D2-typ_SF"/>
</dbReference>
<evidence type="ECO:0000313" key="8">
    <source>
        <dbReference type="Proteomes" id="UP000075714"/>
    </source>
</evidence>
<dbReference type="InterPro" id="IPR000851">
    <property type="entry name" value="Ribosomal_uS5"/>
</dbReference>
<dbReference type="Pfam" id="PF00333">
    <property type="entry name" value="Ribosomal_S5"/>
    <property type="match status" value="1"/>
</dbReference>
<dbReference type="GO" id="GO:0003723">
    <property type="term" value="F:RNA binding"/>
    <property type="evidence" value="ECO:0007669"/>
    <property type="project" value="InterPro"/>
</dbReference>
<dbReference type="PANTHER" id="PTHR48277:SF1">
    <property type="entry name" value="MITOCHONDRIAL RIBOSOMAL PROTEIN S5"/>
    <property type="match status" value="1"/>
</dbReference>
<dbReference type="FunFam" id="3.30.230.10:FF:000002">
    <property type="entry name" value="30S ribosomal protein S5"/>
    <property type="match status" value="1"/>
</dbReference>
<dbReference type="InterPro" id="IPR013810">
    <property type="entry name" value="Ribosomal_uS5_N"/>
</dbReference>
<dbReference type="GO" id="GO:0005840">
    <property type="term" value="C:ribosome"/>
    <property type="evidence" value="ECO:0007669"/>
    <property type="project" value="UniProtKB-KW"/>
</dbReference>
<evidence type="ECO:0000256" key="4">
    <source>
        <dbReference type="PROSITE-ProRule" id="PRU00268"/>
    </source>
</evidence>
<keyword evidence="3 4" id="KW-0687">Ribonucleoprotein</keyword>
<accession>A0A150G9V5</accession>
<dbReference type="GO" id="GO:1990904">
    <property type="term" value="C:ribonucleoprotein complex"/>
    <property type="evidence" value="ECO:0007669"/>
    <property type="project" value="UniProtKB-UniRule"/>
</dbReference>
<keyword evidence="8" id="KW-1185">Reference proteome</keyword>
<dbReference type="GO" id="GO:0003735">
    <property type="term" value="F:structural constituent of ribosome"/>
    <property type="evidence" value="ECO:0007669"/>
    <property type="project" value="UniProtKB-UniRule"/>
</dbReference>
<dbReference type="Gene3D" id="3.30.160.20">
    <property type="match status" value="1"/>
</dbReference>
<comment type="similarity">
    <text evidence="1 5">Belongs to the universal ribosomal protein uS5 family.</text>
</comment>
<dbReference type="PANTHER" id="PTHR48277">
    <property type="entry name" value="MITOCHONDRIAL RIBOSOMAL PROTEIN S5"/>
    <property type="match status" value="1"/>
</dbReference>
<evidence type="ECO:0000259" key="6">
    <source>
        <dbReference type="PROSITE" id="PS50881"/>
    </source>
</evidence>
<dbReference type="GO" id="GO:0005737">
    <property type="term" value="C:cytoplasm"/>
    <property type="evidence" value="ECO:0007669"/>
    <property type="project" value="UniProtKB-ARBA"/>
</dbReference>
<dbReference type="SUPFAM" id="SSF54768">
    <property type="entry name" value="dsRNA-binding domain-like"/>
    <property type="match status" value="1"/>
</dbReference>
<dbReference type="PROSITE" id="PS50881">
    <property type="entry name" value="S5_DSRBD"/>
    <property type="match status" value="1"/>
</dbReference>
<dbReference type="InterPro" id="IPR005324">
    <property type="entry name" value="Ribosomal_uS5_C"/>
</dbReference>
<dbReference type="InterPro" id="IPR014721">
    <property type="entry name" value="Ribsml_uS5_D2-typ_fold_subgr"/>
</dbReference>
<reference evidence="8" key="1">
    <citation type="journal article" date="2016" name="Nat. Commun.">
        <title>The Gonium pectorale genome demonstrates co-option of cell cycle regulation during the evolution of multicellularity.</title>
        <authorList>
            <person name="Hanschen E.R."/>
            <person name="Marriage T.N."/>
            <person name="Ferris P.J."/>
            <person name="Hamaji T."/>
            <person name="Toyoda A."/>
            <person name="Fujiyama A."/>
            <person name="Neme R."/>
            <person name="Noguchi H."/>
            <person name="Minakuchi Y."/>
            <person name="Suzuki M."/>
            <person name="Kawai-Toyooka H."/>
            <person name="Smith D.R."/>
            <person name="Sparks H."/>
            <person name="Anderson J."/>
            <person name="Bakaric R."/>
            <person name="Luria V."/>
            <person name="Karger A."/>
            <person name="Kirschner M.W."/>
            <person name="Durand P.M."/>
            <person name="Michod R.E."/>
            <person name="Nozaki H."/>
            <person name="Olson B.J."/>
        </authorList>
    </citation>
    <scope>NUCLEOTIDE SEQUENCE [LARGE SCALE GENOMIC DNA]</scope>
    <source>
        <strain evidence="8">NIES-2863</strain>
    </source>
</reference>
<dbReference type="OrthoDB" id="309483at2759"/>
<keyword evidence="2 4" id="KW-0689">Ribosomal protein</keyword>
<evidence type="ECO:0000256" key="1">
    <source>
        <dbReference type="ARBA" id="ARBA00008945"/>
    </source>
</evidence>
<dbReference type="GO" id="GO:0006412">
    <property type="term" value="P:translation"/>
    <property type="evidence" value="ECO:0007669"/>
    <property type="project" value="InterPro"/>
</dbReference>